<name>F8F620_PAEMK</name>
<protein>
    <submittedName>
        <fullName evidence="2">Metal dependent phosphohydrolase</fullName>
    </submittedName>
</protein>
<dbReference type="Gene3D" id="1.10.3210.10">
    <property type="entry name" value="Hypothetical protein af1432"/>
    <property type="match status" value="1"/>
</dbReference>
<dbReference type="PANTHER" id="PTHR35569:SF1">
    <property type="entry name" value="CYANAMIDE HYDRATASE DDI2-RELATED"/>
    <property type="match status" value="1"/>
</dbReference>
<dbReference type="EMBL" id="CP002869">
    <property type="protein sequence ID" value="AEI41908.1"/>
    <property type="molecule type" value="Genomic_DNA"/>
</dbReference>
<evidence type="ECO:0000313" key="2">
    <source>
        <dbReference type="EMBL" id="AEI41908.1"/>
    </source>
</evidence>
<dbReference type="InterPro" id="IPR003607">
    <property type="entry name" value="HD/PDEase_dom"/>
</dbReference>
<dbReference type="HOGENOM" id="CLU_070871_0_0_9"/>
<dbReference type="Pfam" id="PF01966">
    <property type="entry name" value="HD"/>
    <property type="match status" value="1"/>
</dbReference>
<dbReference type="SUPFAM" id="SSF109604">
    <property type="entry name" value="HD-domain/PDEase-like"/>
    <property type="match status" value="1"/>
</dbReference>
<dbReference type="CDD" id="cd00077">
    <property type="entry name" value="HDc"/>
    <property type="match status" value="1"/>
</dbReference>
<gene>
    <name evidence="2" type="ordered locus">KNP414_03350</name>
</gene>
<keyword evidence="2" id="KW-0378">Hydrolase</keyword>
<sequence>MSYQLIIPDSALCQKATRLVKELSPDFLFNHCGRTYHFGRLLGEREKLKVDLELFYIGAIMHDLGLTHACDRGCSFEQDGAKAAEEFLLSHRYPQDKLDIVREAIILHTMVEAESKRPEIALVHFGAGFDIGHFHIQDLPSERVQEILEAYPRLGFKKAFTEVLMKDASQKPGTLSDQLLQWGIEKMIVEAGFSE</sequence>
<accession>F8F620</accession>
<evidence type="ECO:0000313" key="3">
    <source>
        <dbReference type="Proteomes" id="UP000006620"/>
    </source>
</evidence>
<feature type="domain" description="HD" evidence="1">
    <location>
        <begin position="29"/>
        <end position="109"/>
    </location>
</feature>
<dbReference type="KEGG" id="pms:KNP414_03350"/>
<dbReference type="Proteomes" id="UP000006620">
    <property type="component" value="Chromosome"/>
</dbReference>
<dbReference type="PATRIC" id="fig|1036673.3.peg.3081"/>
<evidence type="ECO:0000259" key="1">
    <source>
        <dbReference type="Pfam" id="PF01966"/>
    </source>
</evidence>
<dbReference type="InterPro" id="IPR006674">
    <property type="entry name" value="HD_domain"/>
</dbReference>
<organism evidence="2 3">
    <name type="scientific">Paenibacillus mucilaginosus (strain KNP414)</name>
    <dbReference type="NCBI Taxonomy" id="1036673"/>
    <lineage>
        <taxon>Bacteria</taxon>
        <taxon>Bacillati</taxon>
        <taxon>Bacillota</taxon>
        <taxon>Bacilli</taxon>
        <taxon>Bacillales</taxon>
        <taxon>Paenibacillaceae</taxon>
        <taxon>Paenibacillus</taxon>
    </lineage>
</organism>
<dbReference type="AlphaFoldDB" id="F8F620"/>
<dbReference type="GO" id="GO:0016787">
    <property type="term" value="F:hydrolase activity"/>
    <property type="evidence" value="ECO:0007669"/>
    <property type="project" value="UniProtKB-KW"/>
</dbReference>
<dbReference type="PANTHER" id="PTHR35569">
    <property type="entry name" value="CYANAMIDE HYDRATASE DDI2-RELATED"/>
    <property type="match status" value="1"/>
</dbReference>
<reference evidence="2 3" key="2">
    <citation type="journal article" date="2013" name="Genome Announc.">
        <title>Genome Sequence of Growth-Improving Paenibacillus mucilaginosus Strain KNP414.</title>
        <authorList>
            <person name="Lu J.J."/>
            <person name="Wang J.F."/>
            <person name="Hu X.F."/>
        </authorList>
    </citation>
    <scope>NUCLEOTIDE SEQUENCE [LARGE SCALE GENOMIC DNA]</scope>
    <source>
        <strain evidence="2 3">KNP414</strain>
    </source>
</reference>
<dbReference type="RefSeq" id="WP_013917067.1">
    <property type="nucleotide sequence ID" value="NC_015690.1"/>
</dbReference>
<reference evidence="3" key="1">
    <citation type="submission" date="2011-06" db="EMBL/GenBank/DDBJ databases">
        <title>Complete genome sequence of Paenibacillus mucilaginosus KNP414.</title>
        <authorList>
            <person name="Wang J."/>
            <person name="Hu S."/>
            <person name="Hu X."/>
            <person name="Zhang B."/>
            <person name="Dong D."/>
            <person name="Zhang S."/>
            <person name="Zhao K."/>
            <person name="Wu D."/>
        </authorList>
    </citation>
    <scope>NUCLEOTIDE SEQUENCE [LARGE SCALE GENOMIC DNA]</scope>
    <source>
        <strain evidence="3">KNP414</strain>
    </source>
</reference>
<proteinExistence type="predicted"/>